<sequence length="344" mass="38371">MDLRSLLNCEASGKDNGRHMQWLAGDLKAVKVAIEAVLQRLDEDGYKTTASSPSSAGQRETGYPSLIRHTATDCSAETISHSTFSLNMPSSSEQRSWRSLQHPSTPAFPFFNRLPHELRIKIWQIAALEGRFFKPVIEPIRLGFADSAIQDQLGLNPCYVTFQWAFKPPILRQVCREALKATDDIAAFAFGLTDTTRSSCWLNQRRDIVFIDANMIAKLDPQNLCRIRALGFPETQFNTLDKCLEVLSGVLQYAPQCDTIYFCFCARTVQGNRSLPVSFTESRQLQDDDLIGSYESLGAPPGPVRWGQLRQVICTVWADCLRAQGLGGVQAPFLVGIDVYNKGL</sequence>
<name>A0A2U3DQ10_PURLI</name>
<proteinExistence type="predicted"/>
<comment type="caution">
    <text evidence="2">The sequence shown here is derived from an EMBL/GenBank/DDBJ whole genome shotgun (WGS) entry which is preliminary data.</text>
</comment>
<dbReference type="Proteomes" id="UP000245956">
    <property type="component" value="Unassembled WGS sequence"/>
</dbReference>
<dbReference type="Pfam" id="PF20150">
    <property type="entry name" value="2EXR"/>
    <property type="match status" value="1"/>
</dbReference>
<organism evidence="2 3">
    <name type="scientific">Purpureocillium lilacinum</name>
    <name type="common">Paecilomyces lilacinus</name>
    <dbReference type="NCBI Taxonomy" id="33203"/>
    <lineage>
        <taxon>Eukaryota</taxon>
        <taxon>Fungi</taxon>
        <taxon>Dikarya</taxon>
        <taxon>Ascomycota</taxon>
        <taxon>Pezizomycotina</taxon>
        <taxon>Sordariomycetes</taxon>
        <taxon>Hypocreomycetidae</taxon>
        <taxon>Hypocreales</taxon>
        <taxon>Ophiocordycipitaceae</taxon>
        <taxon>Purpureocillium</taxon>
    </lineage>
</organism>
<protein>
    <recommendedName>
        <fullName evidence="1">2EXR domain-containing protein</fullName>
    </recommendedName>
</protein>
<evidence type="ECO:0000313" key="2">
    <source>
        <dbReference type="EMBL" id="PWI64347.1"/>
    </source>
</evidence>
<feature type="domain" description="2EXR" evidence="1">
    <location>
        <begin position="108"/>
        <end position="209"/>
    </location>
</feature>
<reference evidence="2 3" key="1">
    <citation type="journal article" date="2016" name="Front. Microbiol.">
        <title>Genome and transcriptome sequences reveal the specific parasitism of the nematophagous Purpureocillium lilacinum 36-1.</title>
        <authorList>
            <person name="Xie J."/>
            <person name="Li S."/>
            <person name="Mo C."/>
            <person name="Xiao X."/>
            <person name="Peng D."/>
            <person name="Wang G."/>
            <person name="Xiao Y."/>
        </authorList>
    </citation>
    <scope>NUCLEOTIDE SEQUENCE [LARGE SCALE GENOMIC DNA]</scope>
    <source>
        <strain evidence="2 3">36-1</strain>
    </source>
</reference>
<gene>
    <name evidence="2" type="ORF">PCL_10543</name>
</gene>
<evidence type="ECO:0000259" key="1">
    <source>
        <dbReference type="Pfam" id="PF20150"/>
    </source>
</evidence>
<dbReference type="InterPro" id="IPR045518">
    <property type="entry name" value="2EXR"/>
</dbReference>
<dbReference type="PANTHER" id="PTHR35910:SF6">
    <property type="entry name" value="2EXR DOMAIN-CONTAINING PROTEIN"/>
    <property type="match status" value="1"/>
</dbReference>
<dbReference type="AlphaFoldDB" id="A0A2U3DQ10"/>
<dbReference type="PANTHER" id="PTHR35910">
    <property type="entry name" value="2EXR DOMAIN-CONTAINING PROTEIN"/>
    <property type="match status" value="1"/>
</dbReference>
<evidence type="ECO:0000313" key="3">
    <source>
        <dbReference type="Proteomes" id="UP000245956"/>
    </source>
</evidence>
<accession>A0A2U3DQ10</accession>
<dbReference type="EMBL" id="LCWV01000069">
    <property type="protein sequence ID" value="PWI64347.1"/>
    <property type="molecule type" value="Genomic_DNA"/>
</dbReference>